<dbReference type="Gene3D" id="3.30.930.10">
    <property type="entry name" value="Bira Bifunctional Protein, Domain 2"/>
    <property type="match status" value="2"/>
</dbReference>
<protein>
    <recommendedName>
        <fullName evidence="2">proline--tRNA ligase</fullName>
        <ecNumber evidence="2">6.1.1.15</ecNumber>
    </recommendedName>
    <alternativeName>
        <fullName evidence="8">Prolyl-tRNA synthetase</fullName>
    </alternativeName>
</protein>
<keyword evidence="10" id="KW-0732">Signal</keyword>
<dbReference type="Pfam" id="PF03129">
    <property type="entry name" value="HGTP_anticodon"/>
    <property type="match status" value="1"/>
</dbReference>
<evidence type="ECO:0000256" key="3">
    <source>
        <dbReference type="ARBA" id="ARBA00022598"/>
    </source>
</evidence>
<evidence type="ECO:0000256" key="10">
    <source>
        <dbReference type="SAM" id="SignalP"/>
    </source>
</evidence>
<comment type="similarity">
    <text evidence="1">Belongs to the class-II aminoacyl-tRNA synthetase family.</text>
</comment>
<dbReference type="Gene3D" id="3.40.50.800">
    <property type="entry name" value="Anticodon-binding domain"/>
    <property type="match status" value="1"/>
</dbReference>
<accession>A0ABR3PL45</accession>
<feature type="signal peptide" evidence="10">
    <location>
        <begin position="1"/>
        <end position="25"/>
    </location>
</feature>
<name>A0ABR3PL45_9PEZI</name>
<proteinExistence type="inferred from homology"/>
<dbReference type="GeneID" id="95979107"/>
<dbReference type="InterPro" id="IPR004154">
    <property type="entry name" value="Anticodon-bd"/>
</dbReference>
<dbReference type="InterPro" id="IPR036621">
    <property type="entry name" value="Anticodon-bd_dom_sf"/>
</dbReference>
<evidence type="ECO:0000313" key="13">
    <source>
        <dbReference type="Proteomes" id="UP001562354"/>
    </source>
</evidence>
<reference evidence="12 13" key="1">
    <citation type="submission" date="2024-07" db="EMBL/GenBank/DDBJ databases">
        <title>Draft sequence of the Neodothiora populina.</title>
        <authorList>
            <person name="Drown D.D."/>
            <person name="Schuette U.S."/>
            <person name="Buechlein A.B."/>
            <person name="Rusch D.R."/>
            <person name="Winton L.W."/>
            <person name="Adams G.A."/>
        </authorList>
    </citation>
    <scope>NUCLEOTIDE SEQUENCE [LARGE SCALE GENOMIC DNA]</scope>
    <source>
        <strain evidence="12 13">CPC 39397</strain>
    </source>
</reference>
<dbReference type="InterPro" id="IPR002316">
    <property type="entry name" value="Pro-tRNA-ligase_IIa"/>
</dbReference>
<dbReference type="EC" id="6.1.1.15" evidence="2"/>
<keyword evidence="6" id="KW-0648">Protein biosynthesis</keyword>
<dbReference type="PANTHER" id="PTHR42753">
    <property type="entry name" value="MITOCHONDRIAL RIBOSOME PROTEIN L39/PROLYL-TRNA LIGASE FAMILY MEMBER"/>
    <property type="match status" value="1"/>
</dbReference>
<comment type="catalytic activity">
    <reaction evidence="9">
        <text>tRNA(Pro) + L-proline + ATP = L-prolyl-tRNA(Pro) + AMP + diphosphate</text>
        <dbReference type="Rhea" id="RHEA:14305"/>
        <dbReference type="Rhea" id="RHEA-COMP:9700"/>
        <dbReference type="Rhea" id="RHEA-COMP:9702"/>
        <dbReference type="ChEBI" id="CHEBI:30616"/>
        <dbReference type="ChEBI" id="CHEBI:33019"/>
        <dbReference type="ChEBI" id="CHEBI:60039"/>
        <dbReference type="ChEBI" id="CHEBI:78442"/>
        <dbReference type="ChEBI" id="CHEBI:78532"/>
        <dbReference type="ChEBI" id="CHEBI:456215"/>
        <dbReference type="EC" id="6.1.1.15"/>
    </reaction>
</comment>
<dbReference type="EMBL" id="JBFMKM010000004">
    <property type="protein sequence ID" value="KAL1306743.1"/>
    <property type="molecule type" value="Genomic_DNA"/>
</dbReference>
<sequence>MHSSILSRRCWLLADLAFNSQAVRAHSNPHNSFSYHRRWLSGSPSCRRHRHTLSNFWTPTGGIESSRDSQDDSHALLVKAGYLRQTHPGIFHMLPLGYRVQQKLEDLVDKHMSSLGASKVALSSITSEDLWRKTGRFVGHGGELFAFKDRRDNNFLLSPTHEEEITALVAATTHSYKELPLRLYQTSRKYRDEARPRQGLLRGREFIMKDLYTFDHTEQEARQTYEQVQLSYRALFDELKLPYLVARADSGNMGGNLSHEYHFVSPKGEDNVISCSSCGDTINDELSMTAISDVDQKHSAMSTEMEYWCGISKDRSTLVVAWFPRTCTRDDGTEVTNHANLNVVGTIAPDLDLSVEDPIHVWNKANSDSTGQAPRILELVDARLPAAEASIAQQKSKLYERLAQPKCEVTPVKSEINGQAMQLTSTLPGDKCPKCNTGRLGIDRAIEIGHTFYLGTRYSKPLSASVVDKDDRRVPMEMGCHGIGVTRLLGSVASILYDSKGLNWPAVIAPFQVVVVPGKGHEEDAVNVYDMLSGGSTAGAAGKASLDAILDDRDKAMGWKLNDADLVGYPVIVVLGRAWKNGRKAEVQCRRLGVKEQVEECRLSSVVGELLARL</sequence>
<dbReference type="SUPFAM" id="SSF55681">
    <property type="entry name" value="Class II aaRS and biotin synthetases"/>
    <property type="match status" value="1"/>
</dbReference>
<organism evidence="12 13">
    <name type="scientific">Neodothiora populina</name>
    <dbReference type="NCBI Taxonomy" id="2781224"/>
    <lineage>
        <taxon>Eukaryota</taxon>
        <taxon>Fungi</taxon>
        <taxon>Dikarya</taxon>
        <taxon>Ascomycota</taxon>
        <taxon>Pezizomycotina</taxon>
        <taxon>Dothideomycetes</taxon>
        <taxon>Dothideomycetidae</taxon>
        <taxon>Dothideales</taxon>
        <taxon>Dothioraceae</taxon>
        <taxon>Neodothiora</taxon>
    </lineage>
</organism>
<dbReference type="InterPro" id="IPR033730">
    <property type="entry name" value="ProRS_core_prok"/>
</dbReference>
<dbReference type="InterPro" id="IPR045864">
    <property type="entry name" value="aa-tRNA-synth_II/BPL/LPL"/>
</dbReference>
<comment type="caution">
    <text evidence="12">The sequence shown here is derived from an EMBL/GenBank/DDBJ whole genome shotgun (WGS) entry which is preliminary data.</text>
</comment>
<evidence type="ECO:0000256" key="8">
    <source>
        <dbReference type="ARBA" id="ARBA00029731"/>
    </source>
</evidence>
<dbReference type="InterPro" id="IPR006195">
    <property type="entry name" value="aa-tRNA-synth_II"/>
</dbReference>
<dbReference type="SUPFAM" id="SSF52954">
    <property type="entry name" value="Class II aaRS ABD-related"/>
    <property type="match status" value="1"/>
</dbReference>
<dbReference type="CDD" id="cd00779">
    <property type="entry name" value="ProRS_core_prok"/>
    <property type="match status" value="1"/>
</dbReference>
<gene>
    <name evidence="12" type="ORF">AAFC00_005408</name>
</gene>
<evidence type="ECO:0000256" key="1">
    <source>
        <dbReference type="ARBA" id="ARBA00008226"/>
    </source>
</evidence>
<evidence type="ECO:0000313" key="12">
    <source>
        <dbReference type="EMBL" id="KAL1306743.1"/>
    </source>
</evidence>
<dbReference type="InterPro" id="IPR002314">
    <property type="entry name" value="aa-tRNA-synt_IIb"/>
</dbReference>
<dbReference type="PROSITE" id="PS50862">
    <property type="entry name" value="AA_TRNA_LIGASE_II"/>
    <property type="match status" value="1"/>
</dbReference>
<dbReference type="Proteomes" id="UP001562354">
    <property type="component" value="Unassembled WGS sequence"/>
</dbReference>
<evidence type="ECO:0000256" key="6">
    <source>
        <dbReference type="ARBA" id="ARBA00022917"/>
    </source>
</evidence>
<keyword evidence="7" id="KW-0030">Aminoacyl-tRNA synthetase</keyword>
<keyword evidence="3" id="KW-0436">Ligase</keyword>
<dbReference type="RefSeq" id="XP_069203015.1">
    <property type="nucleotide sequence ID" value="XM_069345186.1"/>
</dbReference>
<dbReference type="PANTHER" id="PTHR42753:SF2">
    <property type="entry name" value="PROLINE--TRNA LIGASE"/>
    <property type="match status" value="1"/>
</dbReference>
<evidence type="ECO:0000256" key="9">
    <source>
        <dbReference type="ARBA" id="ARBA00047671"/>
    </source>
</evidence>
<evidence type="ECO:0000256" key="7">
    <source>
        <dbReference type="ARBA" id="ARBA00023146"/>
    </source>
</evidence>
<keyword evidence="13" id="KW-1185">Reference proteome</keyword>
<feature type="chain" id="PRO_5047130387" description="proline--tRNA ligase" evidence="10">
    <location>
        <begin position="26"/>
        <end position="614"/>
    </location>
</feature>
<dbReference type="InterPro" id="IPR050062">
    <property type="entry name" value="Pro-tRNA_synthetase"/>
</dbReference>
<feature type="domain" description="Aminoacyl-transfer RNA synthetases class-II family profile" evidence="11">
    <location>
        <begin position="97"/>
        <end position="505"/>
    </location>
</feature>
<dbReference type="PRINTS" id="PR01046">
    <property type="entry name" value="TRNASYNTHPRO"/>
</dbReference>
<keyword evidence="5" id="KW-0067">ATP-binding</keyword>
<dbReference type="NCBIfam" id="TIGR00409">
    <property type="entry name" value="proS_fam_II"/>
    <property type="match status" value="1"/>
</dbReference>
<evidence type="ECO:0000256" key="2">
    <source>
        <dbReference type="ARBA" id="ARBA00012831"/>
    </source>
</evidence>
<evidence type="ECO:0000256" key="4">
    <source>
        <dbReference type="ARBA" id="ARBA00022741"/>
    </source>
</evidence>
<dbReference type="Pfam" id="PF00587">
    <property type="entry name" value="tRNA-synt_2b"/>
    <property type="match status" value="1"/>
</dbReference>
<dbReference type="InterPro" id="IPR004500">
    <property type="entry name" value="Pro-tRNA-synth_IIa_bac-type"/>
</dbReference>
<keyword evidence="4" id="KW-0547">Nucleotide-binding</keyword>
<evidence type="ECO:0000256" key="5">
    <source>
        <dbReference type="ARBA" id="ARBA00022840"/>
    </source>
</evidence>
<evidence type="ECO:0000259" key="11">
    <source>
        <dbReference type="PROSITE" id="PS50862"/>
    </source>
</evidence>